<dbReference type="NCBIfam" id="TIGR02532">
    <property type="entry name" value="IV_pilin_GFxxxE"/>
    <property type="match status" value="1"/>
</dbReference>
<dbReference type="SUPFAM" id="SSF54523">
    <property type="entry name" value="Pili subunits"/>
    <property type="match status" value="1"/>
</dbReference>
<dbReference type="PROSITE" id="PS00409">
    <property type="entry name" value="PROKAR_NTER_METHYL"/>
    <property type="match status" value="1"/>
</dbReference>
<dbReference type="Proteomes" id="UP000185809">
    <property type="component" value="Unassembled WGS sequence"/>
</dbReference>
<accession>A0A1F6X1X7</accession>
<evidence type="ECO:0000256" key="1">
    <source>
        <dbReference type="SAM" id="Phobius"/>
    </source>
</evidence>
<dbReference type="InterPro" id="IPR045584">
    <property type="entry name" value="Pilin-like"/>
</dbReference>
<proteinExistence type="predicted"/>
<evidence type="ECO:0000313" key="2">
    <source>
        <dbReference type="EMBL" id="OGI88121.1"/>
    </source>
</evidence>
<keyword evidence="1" id="KW-0812">Transmembrane</keyword>
<keyword evidence="1" id="KW-0472">Membrane</keyword>
<dbReference type="Gene3D" id="3.30.700.10">
    <property type="entry name" value="Glycoprotein, Type 4 Pilin"/>
    <property type="match status" value="1"/>
</dbReference>
<feature type="transmembrane region" description="Helical" evidence="1">
    <location>
        <begin position="32"/>
        <end position="55"/>
    </location>
</feature>
<dbReference type="AlphaFoldDB" id="A0A1F6X1X7"/>
<name>A0A1F6X1X7_9BACT</name>
<evidence type="ECO:0008006" key="4">
    <source>
        <dbReference type="Google" id="ProtNLM"/>
    </source>
</evidence>
<sequence length="178" mass="19855">MIKNFKIQKEFIPAPKYIKQNFGISSPSERGFTLIEIFIVLAILVILAIITLPSFSSFKNEQIIKSETETIISFIDQARSKTLSSQGLSQYGVHFESAKIVFFNGDTFLESSSLNEEFIINPIITISDINLNNNGHDVIFERLTGSTDQYGVINIQVISDPTIEKTITITQTGIISSN</sequence>
<protein>
    <recommendedName>
        <fullName evidence="4">General secretion pathway GspH domain-containing protein</fullName>
    </recommendedName>
</protein>
<gene>
    <name evidence="2" type="ORF">A2995_00070</name>
</gene>
<dbReference type="Pfam" id="PF07963">
    <property type="entry name" value="N_methyl"/>
    <property type="match status" value="1"/>
</dbReference>
<evidence type="ECO:0000313" key="3">
    <source>
        <dbReference type="Proteomes" id="UP000185809"/>
    </source>
</evidence>
<comment type="caution">
    <text evidence="2">The sequence shown here is derived from an EMBL/GenBank/DDBJ whole genome shotgun (WGS) entry which is preliminary data.</text>
</comment>
<reference evidence="2 3" key="1">
    <citation type="journal article" date="2016" name="Nat. Commun.">
        <title>Thousands of microbial genomes shed light on interconnected biogeochemical processes in an aquifer system.</title>
        <authorList>
            <person name="Anantharaman K."/>
            <person name="Brown C.T."/>
            <person name="Hug L.A."/>
            <person name="Sharon I."/>
            <person name="Castelle C.J."/>
            <person name="Probst A.J."/>
            <person name="Thomas B.C."/>
            <person name="Singh A."/>
            <person name="Wilkins M.J."/>
            <person name="Karaoz U."/>
            <person name="Brodie E.L."/>
            <person name="Williams K.H."/>
            <person name="Hubbard S.S."/>
            <person name="Banfield J.F."/>
        </authorList>
    </citation>
    <scope>NUCLEOTIDE SEQUENCE [LARGE SCALE GENOMIC DNA]</scope>
</reference>
<keyword evidence="1" id="KW-1133">Transmembrane helix</keyword>
<dbReference type="EMBL" id="MFUP01000005">
    <property type="protein sequence ID" value="OGI88121.1"/>
    <property type="molecule type" value="Genomic_DNA"/>
</dbReference>
<dbReference type="InterPro" id="IPR012902">
    <property type="entry name" value="N_methyl_site"/>
</dbReference>
<organism evidence="2 3">
    <name type="scientific">Candidatus Nomurabacteria bacterium RIFCSPLOWO2_01_FULL_33_24</name>
    <dbReference type="NCBI Taxonomy" id="1801765"/>
    <lineage>
        <taxon>Bacteria</taxon>
        <taxon>Candidatus Nomuraibacteriota</taxon>
    </lineage>
</organism>